<reference evidence="1 2" key="1">
    <citation type="submission" date="2017-05" db="EMBL/GenBank/DDBJ databases">
        <title>Complete and WGS of Bordetella genogroups.</title>
        <authorList>
            <person name="Spilker T."/>
            <person name="LiPuma J."/>
        </authorList>
    </citation>
    <scope>NUCLEOTIDE SEQUENCE [LARGE SCALE GENOMIC DNA]</scope>
    <source>
        <strain evidence="1 2">AU17164</strain>
    </source>
</reference>
<gene>
    <name evidence="1" type="ORF">CAL13_18940</name>
</gene>
<dbReference type="RefSeq" id="WP_086058764.1">
    <property type="nucleotide sequence ID" value="NZ_CP021109.1"/>
</dbReference>
<protein>
    <recommendedName>
        <fullName evidence="3">DUF1444 domain-containing protein</fullName>
    </recommendedName>
</protein>
<evidence type="ECO:0000313" key="2">
    <source>
        <dbReference type="Proteomes" id="UP000194139"/>
    </source>
</evidence>
<dbReference type="AlphaFoldDB" id="A0A1W6Z3W9"/>
<dbReference type="EMBL" id="CP021109">
    <property type="protein sequence ID" value="ARP88052.1"/>
    <property type="molecule type" value="Genomic_DNA"/>
</dbReference>
<proteinExistence type="predicted"/>
<dbReference type="Proteomes" id="UP000194139">
    <property type="component" value="Chromosome"/>
</dbReference>
<accession>A0A1W6Z3W9</accession>
<dbReference type="OrthoDB" id="8631375at2"/>
<keyword evidence="2" id="KW-1185">Reference proteome</keyword>
<evidence type="ECO:0000313" key="1">
    <source>
        <dbReference type="EMBL" id="ARP88052.1"/>
    </source>
</evidence>
<name>A0A1W6Z3W9_9BORD</name>
<evidence type="ECO:0008006" key="3">
    <source>
        <dbReference type="Google" id="ProtNLM"/>
    </source>
</evidence>
<organism evidence="1 2">
    <name type="scientific">Bordetella genomosp. 9</name>
    <dbReference type="NCBI Taxonomy" id="1416803"/>
    <lineage>
        <taxon>Bacteria</taxon>
        <taxon>Pseudomonadati</taxon>
        <taxon>Pseudomonadota</taxon>
        <taxon>Betaproteobacteria</taxon>
        <taxon>Burkholderiales</taxon>
        <taxon>Alcaligenaceae</taxon>
        <taxon>Bordetella</taxon>
    </lineage>
</organism>
<sequence length="281" mass="30165">MSLLKRLLNPKASRVLDAGEFAEAYARAARTRFPKEGIAVAPEVSGGAIQVRWSLPGGEQAVQSLGNAYSAYGKAPADLDAIIAAHLDAAPAGARPDPAARRAAILPVIKTRMWLTAATKQLQAAGTGEGERFVAEPLTDDLLTLYVEDRADAMSYVAPGHLADLEVAKEALKPLALGNLQRMLAQVTIEGEDGCYGVRLDGNYDASLVFLSDEWRDRVQIDGDPVMAIPAREELLVCGSNDRPGQNRIRNIAAHVMARSPYGLSAQLYAWRDGILAPHDN</sequence>